<keyword evidence="7 10" id="KW-0460">Magnesium</keyword>
<name>A0A848BN61_9FIRM</name>
<dbReference type="GO" id="GO:0016740">
    <property type="term" value="F:transferase activity"/>
    <property type="evidence" value="ECO:0007669"/>
    <property type="project" value="UniProtKB-UniRule"/>
</dbReference>
<dbReference type="InterPro" id="IPR024932">
    <property type="entry name" value="ApbE"/>
</dbReference>
<proteinExistence type="inferred from homology"/>
<dbReference type="AlphaFoldDB" id="A0A848BN61"/>
<evidence type="ECO:0000256" key="1">
    <source>
        <dbReference type="ARBA" id="ARBA00011955"/>
    </source>
</evidence>
<dbReference type="SUPFAM" id="SSF143631">
    <property type="entry name" value="ApbE-like"/>
    <property type="match status" value="1"/>
</dbReference>
<keyword evidence="5 10" id="KW-0479">Metal-binding</keyword>
<dbReference type="PIRSF" id="PIRSF006268">
    <property type="entry name" value="ApbE"/>
    <property type="match status" value="1"/>
</dbReference>
<accession>A0A848BN61</accession>
<evidence type="ECO:0000256" key="3">
    <source>
        <dbReference type="ARBA" id="ARBA00022630"/>
    </source>
</evidence>
<evidence type="ECO:0000256" key="9">
    <source>
        <dbReference type="ARBA" id="ARBA00048540"/>
    </source>
</evidence>
<dbReference type="Pfam" id="PF02424">
    <property type="entry name" value="ApbE"/>
    <property type="match status" value="1"/>
</dbReference>
<dbReference type="Proteomes" id="UP000591071">
    <property type="component" value="Unassembled WGS sequence"/>
</dbReference>
<dbReference type="RefSeq" id="WP_170087298.1">
    <property type="nucleotide sequence ID" value="NZ_JABAFG010000004.1"/>
</dbReference>
<feature type="binding site" evidence="11">
    <location>
        <position position="262"/>
    </location>
    <ligand>
        <name>Mg(2+)</name>
        <dbReference type="ChEBI" id="CHEBI:18420"/>
    </ligand>
</feature>
<evidence type="ECO:0000313" key="13">
    <source>
        <dbReference type="Proteomes" id="UP000591071"/>
    </source>
</evidence>
<evidence type="ECO:0000256" key="6">
    <source>
        <dbReference type="ARBA" id="ARBA00022827"/>
    </source>
</evidence>
<evidence type="ECO:0000256" key="4">
    <source>
        <dbReference type="ARBA" id="ARBA00022679"/>
    </source>
</evidence>
<reference evidence="12 13" key="1">
    <citation type="submission" date="2020-04" db="EMBL/GenBank/DDBJ databases">
        <authorList>
            <person name="Hitch T.C.A."/>
            <person name="Wylensek D."/>
            <person name="Clavel T."/>
        </authorList>
    </citation>
    <scope>NUCLEOTIDE SEQUENCE [LARGE SCALE GENOMIC DNA]</scope>
    <source>
        <strain evidence="12 13">Oil-RF-744-FAT-WT-6-1</strain>
    </source>
</reference>
<organism evidence="12 13">
    <name type="scientific">Megasphaera hexanoica</name>
    <dbReference type="NCBI Taxonomy" id="1675036"/>
    <lineage>
        <taxon>Bacteria</taxon>
        <taxon>Bacillati</taxon>
        <taxon>Bacillota</taxon>
        <taxon>Negativicutes</taxon>
        <taxon>Veillonellales</taxon>
        <taxon>Veillonellaceae</taxon>
        <taxon>Megasphaera</taxon>
    </lineage>
</organism>
<evidence type="ECO:0000256" key="10">
    <source>
        <dbReference type="PIRNR" id="PIRNR006268"/>
    </source>
</evidence>
<comment type="similarity">
    <text evidence="10">Belongs to the ApbE family.</text>
</comment>
<dbReference type="EMBL" id="JABAFG010000004">
    <property type="protein sequence ID" value="NME27711.1"/>
    <property type="molecule type" value="Genomic_DNA"/>
</dbReference>
<evidence type="ECO:0000313" key="12">
    <source>
        <dbReference type="EMBL" id="NME27711.1"/>
    </source>
</evidence>
<keyword evidence="3 10" id="KW-0285">Flavoprotein</keyword>
<dbReference type="PANTHER" id="PTHR30040:SF2">
    <property type="entry name" value="FAD:PROTEIN FMN TRANSFERASE"/>
    <property type="match status" value="1"/>
</dbReference>
<evidence type="ECO:0000256" key="11">
    <source>
        <dbReference type="PIRSR" id="PIRSR006268-2"/>
    </source>
</evidence>
<evidence type="ECO:0000256" key="7">
    <source>
        <dbReference type="ARBA" id="ARBA00022842"/>
    </source>
</evidence>
<gene>
    <name evidence="12" type="ORF">HF872_03595</name>
</gene>
<sequence>MDTTIQLRAEGKEAKEAVEEGLERVHQLDSLASAQNPDSDISRINAAAGQSYVQVDPSVYEMIAIAKEYSEKTQGAWDISVGIITKLWDIGNDDQHVPSDEEIASALTHVNYKDILLEPGTHSVMLAKEGMCLDLGGIAKGFAVDEVRKIYEAHHIQSGLINMGASSMYAVGRTGKDKPWKIGIRHPRNDSPDTYLGIVSIENQALGTSGDYERYFIQDGIRYHHIFDPRTGRPARSGVMSDSVVIDGKVDHAGMLSDMFTTIIFVLGPEKGMEFLKNLDGVEGEITAEDGTVYMTKGFKDHFSDLNEDFHLVK</sequence>
<dbReference type="PANTHER" id="PTHR30040">
    <property type="entry name" value="THIAMINE BIOSYNTHESIS LIPOPROTEIN APBE"/>
    <property type="match status" value="1"/>
</dbReference>
<comment type="catalytic activity">
    <reaction evidence="9 10">
        <text>L-threonyl-[protein] + FAD = FMN-L-threonyl-[protein] + AMP + H(+)</text>
        <dbReference type="Rhea" id="RHEA:36847"/>
        <dbReference type="Rhea" id="RHEA-COMP:11060"/>
        <dbReference type="Rhea" id="RHEA-COMP:11061"/>
        <dbReference type="ChEBI" id="CHEBI:15378"/>
        <dbReference type="ChEBI" id="CHEBI:30013"/>
        <dbReference type="ChEBI" id="CHEBI:57692"/>
        <dbReference type="ChEBI" id="CHEBI:74257"/>
        <dbReference type="ChEBI" id="CHEBI:456215"/>
        <dbReference type="EC" id="2.7.1.180"/>
    </reaction>
</comment>
<feature type="binding site" evidence="11">
    <location>
        <position position="137"/>
    </location>
    <ligand>
        <name>Mg(2+)</name>
        <dbReference type="ChEBI" id="CHEBI:18420"/>
    </ligand>
</feature>
<keyword evidence="4 10" id="KW-0808">Transferase</keyword>
<protein>
    <recommendedName>
        <fullName evidence="2 10">FAD:protein FMN transferase</fullName>
        <ecNumber evidence="1 10">2.7.1.180</ecNumber>
    </recommendedName>
    <alternativeName>
        <fullName evidence="8 10">Flavin transferase</fullName>
    </alternativeName>
</protein>
<dbReference type="EC" id="2.7.1.180" evidence="1 10"/>
<comment type="caution">
    <text evidence="12">The sequence shown here is derived from an EMBL/GenBank/DDBJ whole genome shotgun (WGS) entry which is preliminary data.</text>
</comment>
<evidence type="ECO:0000256" key="2">
    <source>
        <dbReference type="ARBA" id="ARBA00016337"/>
    </source>
</evidence>
<dbReference type="InterPro" id="IPR003374">
    <property type="entry name" value="ApbE-like_sf"/>
</dbReference>
<keyword evidence="6 10" id="KW-0274">FAD</keyword>
<dbReference type="GO" id="GO:0046872">
    <property type="term" value="F:metal ion binding"/>
    <property type="evidence" value="ECO:0007669"/>
    <property type="project" value="UniProtKB-UniRule"/>
</dbReference>
<evidence type="ECO:0000256" key="5">
    <source>
        <dbReference type="ARBA" id="ARBA00022723"/>
    </source>
</evidence>
<dbReference type="Gene3D" id="3.10.520.10">
    <property type="entry name" value="ApbE-like domains"/>
    <property type="match status" value="1"/>
</dbReference>
<evidence type="ECO:0000256" key="8">
    <source>
        <dbReference type="ARBA" id="ARBA00031306"/>
    </source>
</evidence>
<comment type="cofactor">
    <cofactor evidence="11">
        <name>Mg(2+)</name>
        <dbReference type="ChEBI" id="CHEBI:18420"/>
    </cofactor>
    <cofactor evidence="11">
        <name>Mn(2+)</name>
        <dbReference type="ChEBI" id="CHEBI:29035"/>
    </cofactor>
    <text evidence="11">Magnesium. Can also use manganese.</text>
</comment>
<feature type="binding site" evidence="11">
    <location>
        <position position="258"/>
    </location>
    <ligand>
        <name>Mg(2+)</name>
        <dbReference type="ChEBI" id="CHEBI:18420"/>
    </ligand>
</feature>